<organism evidence="3 4">
    <name type="scientific">Alteromonas australica</name>
    <dbReference type="NCBI Taxonomy" id="589873"/>
    <lineage>
        <taxon>Bacteria</taxon>
        <taxon>Pseudomonadati</taxon>
        <taxon>Pseudomonadota</taxon>
        <taxon>Gammaproteobacteria</taxon>
        <taxon>Alteromonadales</taxon>
        <taxon>Alteromonadaceae</taxon>
        <taxon>Alteromonas/Salinimonas group</taxon>
        <taxon>Alteromonas</taxon>
    </lineage>
</organism>
<evidence type="ECO:0000256" key="1">
    <source>
        <dbReference type="SAM" id="MobiDB-lite"/>
    </source>
</evidence>
<gene>
    <name evidence="3" type="ORF">DCW74_20525</name>
</gene>
<name>A0A350P9Z2_9ALTE</name>
<dbReference type="EMBL" id="DNAN01000714">
    <property type="protein sequence ID" value="HAW78109.1"/>
    <property type="molecule type" value="Genomic_DNA"/>
</dbReference>
<dbReference type="Pfam" id="PF13550">
    <property type="entry name" value="Phage-tail_3"/>
    <property type="match status" value="1"/>
</dbReference>
<protein>
    <recommendedName>
        <fullName evidence="2">Tip attachment protein J domain-containing protein</fullName>
    </recommendedName>
</protein>
<dbReference type="PANTHER" id="PTHR36251">
    <property type="entry name" value="FELS-1 PROPHAGE HOST SPECIFICITY PROTEIN-RELATED"/>
    <property type="match status" value="1"/>
</dbReference>
<dbReference type="InterPro" id="IPR053171">
    <property type="entry name" value="Viral_Tip_Attach_Protein"/>
</dbReference>
<feature type="domain" description="Tip attachment protein J" evidence="2">
    <location>
        <begin position="1038"/>
        <end position="1188"/>
    </location>
</feature>
<dbReference type="Proteomes" id="UP000263517">
    <property type="component" value="Unassembled WGS sequence"/>
</dbReference>
<evidence type="ECO:0000313" key="3">
    <source>
        <dbReference type="EMBL" id="HAW78109.1"/>
    </source>
</evidence>
<reference evidence="3 4" key="1">
    <citation type="journal article" date="2018" name="Nat. Biotechnol.">
        <title>A standardized bacterial taxonomy based on genome phylogeny substantially revises the tree of life.</title>
        <authorList>
            <person name="Parks D.H."/>
            <person name="Chuvochina M."/>
            <person name="Waite D.W."/>
            <person name="Rinke C."/>
            <person name="Skarshewski A."/>
            <person name="Chaumeil P.A."/>
            <person name="Hugenholtz P."/>
        </authorList>
    </citation>
    <scope>NUCLEOTIDE SEQUENCE [LARGE SCALE GENOMIC DNA]</scope>
    <source>
        <strain evidence="3">UBA11978</strain>
    </source>
</reference>
<feature type="region of interest" description="Disordered" evidence="1">
    <location>
        <begin position="652"/>
        <end position="673"/>
    </location>
</feature>
<accession>A0A350P9Z2</accession>
<dbReference type="InterPro" id="IPR032876">
    <property type="entry name" value="J_dom"/>
</dbReference>
<dbReference type="PANTHER" id="PTHR36251:SF2">
    <property type="entry name" value="GIFSY-2 PROPHAGE HOST SPECIFICITY PROTEIN J, PHAGE LAMBDA"/>
    <property type="match status" value="1"/>
</dbReference>
<comment type="caution">
    <text evidence="3">The sequence shown here is derived from an EMBL/GenBank/DDBJ whole genome shotgun (WGS) entry which is preliminary data.</text>
</comment>
<sequence length="1644" mass="182077">MSNVANTAAVAVAGEITGHFSAITGFFDALNDTDARDLNVKPSGQSGILTLNEDGNPVVAFGHATTAPDWGNADGDPWPAWTDDDALWRDLAINEGTQNSICAHHFIRNGYIAGNRGTLLNHRGNYGALRGASITVRNPIGTGASGSAAAGQPDHHYGCFVGQNVEGRNLNDASLCYLPPSGDQSAQILPAMAEGRAGFANNYYRWAARQDYLLYSDVTGAAQLRSASDPISPYEGGTDDYNFIFGFGTRRAGPIIWDSVLMRGGRRINPTAPGALRRGYSRMGWFGNRRIDSSINTKGWDGGSANKLASILTREFTEKIIPLYLDNITQERKLAGGCYQAKLCKNILQKFFPLSSRVSWPTSAGRHSIRNPQHVSSRLRSFLNKIGGTNIKKHHHCMMVFRPPQDQSGLTGLSIIDENQRWGSHGTFEYKVIRDYGFRLKTTQGEDLNSIASQVQNKLKVFDFLVPHVDDNGTLTGKVDGFILVTWQEMSAPDGSSGGQVYNGEIDVNGHAPSFREELNARFYAQPNGFSNEQFETKDNKGETVIHANGIAGLLSRIDSCVYADAQGQPIAETDFESDVQRWQEGSQRVRGDNQKYNFSNVLSEIKYGEEGQAPFRFFNHVEIDTHYNAKLFGPFKRGKVQRIREGSKMLNPKGRNRFGKTNNVDNEGSDDIRTVDGEKLDYSDWARGMTPNFSEPSQPIVHTIHNPNVEKAFVTLGINNLKDTLHTEAEPDALKHNKEEDARKLGPASTYPALLTVRVSCGLVNPVDGTRTQTSARDFKFVALVNGRTIVDLGNPQTNVKDYPWVRTSWPNLYNHTLNQPFQLPPATPHFDGHGIAGDGSENEILNHRYVQVEKRSCETNSVLLHRDVDLDKVTEIIPCNLTYPFSAIVGTKIDSRSIENPPARAFDCKLKKVKCPNNYKPIGPNGFDKRYWNSRKEYNEADKELKRVYQGDWDGRFHDELVWTDNPAWILYDLLTSKRYGLGQHIDEDSINKWQLYQIGRFCDAVDNDGFFEGCSDGHGGLEPRFTCNIMFNQGELIYEAINTIVSLFRGSVFFGSNEVSFVDDRPRSPVNLLTNESVKDGQFAYSNNSRDEIFNTIEVSYNDRFENFLPKIEVVENEEDIKDRGTFKTRIEGVGLTSKAMARRAGLHHMMHKITENQTVAFTASLPTLLCQPGDLITIDDELKTNIQNFGKILDVNPATQEIRVSNAFIDSTMTGKLTVYDPTGVDTIDDVTNSAEKIRRRKYIPFNISGIITPINTAAADWYHYTGFYNFSGYTQGYSLAEVGESSLMKMEQYALYTGETTNTLHFNTAFTGWIFATGDISDTGSYNYISQEIANSIATLVDLVDGTVANGRGVQVFDASFSNGRGTGDHGGTYDTLGVFSGGRNEMDRAWSRGILPDEINVVSPPQTTVINLTGSPNPIVQDYGTLISGVQETDVLSRLKIGSPCKFEIKNASPSIYKILDIKEEAPNEYLVSASKYETGKYNLIEESKSIEHLPNTFSYQLGQTINGVTYESLKAPTGVVAVTGYNETSGYYVSGSWFNEASNGPNTTGYLAVLDGPSATETVIETSDTTATYTMLDTVGLYAFRVKALGNRGTDGFNQDAYYDSQFSQVPVSLIPQLDATLIGRSMVQDFIINNDV</sequence>
<evidence type="ECO:0000259" key="2">
    <source>
        <dbReference type="Pfam" id="PF13550"/>
    </source>
</evidence>
<evidence type="ECO:0000313" key="4">
    <source>
        <dbReference type="Proteomes" id="UP000263517"/>
    </source>
</evidence>
<proteinExistence type="predicted"/>